<feature type="region of interest" description="Disordered" evidence="1">
    <location>
        <begin position="512"/>
        <end position="553"/>
    </location>
</feature>
<dbReference type="Proteomes" id="UP001224775">
    <property type="component" value="Unassembled WGS sequence"/>
</dbReference>
<feature type="region of interest" description="Disordered" evidence="1">
    <location>
        <begin position="115"/>
        <end position="305"/>
    </location>
</feature>
<feature type="region of interest" description="Disordered" evidence="1">
    <location>
        <begin position="972"/>
        <end position="991"/>
    </location>
</feature>
<feature type="region of interest" description="Disordered" evidence="1">
    <location>
        <begin position="1"/>
        <end position="31"/>
    </location>
</feature>
<evidence type="ECO:0000313" key="2">
    <source>
        <dbReference type="EMBL" id="KAK1733415.1"/>
    </source>
</evidence>
<feature type="compositionally biased region" description="Polar residues" evidence="1">
    <location>
        <begin position="140"/>
        <end position="155"/>
    </location>
</feature>
<feature type="region of interest" description="Disordered" evidence="1">
    <location>
        <begin position="680"/>
        <end position="800"/>
    </location>
</feature>
<feature type="region of interest" description="Disordered" evidence="1">
    <location>
        <begin position="317"/>
        <end position="480"/>
    </location>
</feature>
<feature type="region of interest" description="Disordered" evidence="1">
    <location>
        <begin position="48"/>
        <end position="96"/>
    </location>
</feature>
<proteinExistence type="predicted"/>
<feature type="compositionally biased region" description="Gly residues" evidence="1">
    <location>
        <begin position="183"/>
        <end position="193"/>
    </location>
</feature>
<organism evidence="2 3">
    <name type="scientific">Skeletonema marinoi</name>
    <dbReference type="NCBI Taxonomy" id="267567"/>
    <lineage>
        <taxon>Eukaryota</taxon>
        <taxon>Sar</taxon>
        <taxon>Stramenopiles</taxon>
        <taxon>Ochrophyta</taxon>
        <taxon>Bacillariophyta</taxon>
        <taxon>Coscinodiscophyceae</taxon>
        <taxon>Thalassiosirophycidae</taxon>
        <taxon>Thalassiosirales</taxon>
        <taxon>Skeletonemataceae</taxon>
        <taxon>Skeletonema</taxon>
        <taxon>Skeletonema marinoi-dohrnii complex</taxon>
    </lineage>
</organism>
<feature type="compositionally biased region" description="Low complexity" evidence="1">
    <location>
        <begin position="357"/>
        <end position="388"/>
    </location>
</feature>
<feature type="compositionally biased region" description="Low complexity" evidence="1">
    <location>
        <begin position="324"/>
        <end position="347"/>
    </location>
</feature>
<feature type="compositionally biased region" description="Polar residues" evidence="1">
    <location>
        <begin position="198"/>
        <end position="213"/>
    </location>
</feature>
<feature type="compositionally biased region" description="Basic and acidic residues" evidence="1">
    <location>
        <begin position="750"/>
        <end position="770"/>
    </location>
</feature>
<dbReference type="EMBL" id="JATAAI010000049">
    <property type="protein sequence ID" value="KAK1733415.1"/>
    <property type="molecule type" value="Genomic_DNA"/>
</dbReference>
<evidence type="ECO:0000313" key="3">
    <source>
        <dbReference type="Proteomes" id="UP001224775"/>
    </source>
</evidence>
<sequence>MSPSSSINMTAAVTVNDSAAKGDGGGNPNETVEAAKAASLTVNGDDESFDTAAAAAEANSGDQAATAKTTSGGNHSEGANKSESDEASSQIDGTKQAKVKVTTLAVAATVKSEEVDHHHGGVAGSSNGAAAGGGYKNRFQYPSGSSYHQQQSLQPQKAHYSQWPLPPHTYAAGRQHSAEDGGSAAGNGSGGGEQSSSTIKDPSGTTNVKNASGNNNKSSSNKDNDEDDEELLIKNDAKKKPQAIYSSNNASASSAPPPSSSSSSTVAGGAAGPWGSSTGHPHHPQQNPPHPLHPSHPHHPHHAQYQAHYQQWYRHYAHHHHHQQQQQRQHGQQGPPPHGQQQQQQQHHAAHYHWHRQQQQQHAHYPTQMKSSSTDTQQQQQHHPPSQSYHHHASTIYPTRSNDSSTNGTKRNVRELSTVDSREDTNTVRMKEENEEDSTTSCTMSLGDFSMTSLASSSPKGKRRKGTSRGRNSYDDDSLELSDKEIMNNLSMNSSYSSDMAAMLYGTSPTNSVVHRTSTTNQDDDDLGKTPKKNNTSSKKPRPWDSSNAATNGMDDAVFRLDSMTPRFRSGTSDTDDGSSPALLDLIGGAETPTTGLLMSSIENAMMDDISLNRNLRGHAFTPLPHIMGGGAGGDAALGSGGDASGLSITPQLSWSTNNGSPLEITPRCFGLLDSTKSTNNHPLGSPKSFWKDNTSAASSEEKKGSRRSSSGEKPSILSLLSPTMREMEISQDTSMDGSRSTTPLPLNYGKREQQKDVKKEQEHVNKRADYNNQNTPVHNKHHPGHGPMMRGQHQQQPPMHHMQASPWAQLGGYMPSPVPGAFPSMSPGFGLYPQMEPNPNDRVRNLRGRGPPVHAIPPSHRLPPPTYHHFSPLTNVMKRPARPMAYHPPHGNVPPQVDVSSSSKSNCVPMKPPIPSKFQGDMNKYKDVSVPDFNNLVNFPCHMNQKSAPAPDGTRNCVMCGHSCPCTTGGKQKGKNNNSHPLADNNQNKGASGMNNNFAIIPSQNKGLCTLCDVNVWIVVHSHLEIKWCKGCKNFRPWAAFGEKGLATKCVRCRERQREKYAMEKEKKERAKIKPSSGRVMASN</sequence>
<feature type="compositionally biased region" description="Polar residues" evidence="1">
    <location>
        <begin position="512"/>
        <end position="521"/>
    </location>
</feature>
<name>A0AAD8XTY6_9STRA</name>
<feature type="compositionally biased region" description="Low complexity" evidence="1">
    <location>
        <begin position="246"/>
        <end position="264"/>
    </location>
</feature>
<feature type="compositionally biased region" description="Basic residues" evidence="1">
    <location>
        <begin position="293"/>
        <end position="302"/>
    </location>
</feature>
<reference evidence="2" key="1">
    <citation type="submission" date="2023-06" db="EMBL/GenBank/DDBJ databases">
        <title>Survivors Of The Sea: Transcriptome response of Skeletonema marinoi to long-term dormancy.</title>
        <authorList>
            <person name="Pinder M.I.M."/>
            <person name="Kourtchenko O."/>
            <person name="Robertson E.K."/>
            <person name="Larsson T."/>
            <person name="Maumus F."/>
            <person name="Osuna-Cruz C.M."/>
            <person name="Vancaester E."/>
            <person name="Stenow R."/>
            <person name="Vandepoele K."/>
            <person name="Ploug H."/>
            <person name="Bruchert V."/>
            <person name="Godhe A."/>
            <person name="Topel M."/>
        </authorList>
    </citation>
    <scope>NUCLEOTIDE SEQUENCE</scope>
    <source>
        <strain evidence="2">R05AC</strain>
    </source>
</reference>
<comment type="caution">
    <text evidence="2">The sequence shown here is derived from an EMBL/GenBank/DDBJ whole genome shotgun (WGS) entry which is preliminary data.</text>
</comment>
<feature type="compositionally biased region" description="Polar residues" evidence="1">
    <location>
        <begin position="66"/>
        <end position="77"/>
    </location>
</feature>
<feature type="compositionally biased region" description="Polar residues" evidence="1">
    <location>
        <begin position="396"/>
        <end position="410"/>
    </location>
</feature>
<feature type="compositionally biased region" description="Polar residues" evidence="1">
    <location>
        <begin position="439"/>
        <end position="455"/>
    </location>
</feature>
<gene>
    <name evidence="2" type="ORF">QTG54_015830</name>
</gene>
<keyword evidence="3" id="KW-1185">Reference proteome</keyword>
<feature type="compositionally biased region" description="Low complexity" evidence="1">
    <location>
        <begin position="786"/>
        <end position="800"/>
    </location>
</feature>
<dbReference type="AlphaFoldDB" id="A0AAD8XTY6"/>
<feature type="compositionally biased region" description="Low complexity" evidence="1">
    <location>
        <begin position="52"/>
        <end position="65"/>
    </location>
</feature>
<evidence type="ECO:0000256" key="1">
    <source>
        <dbReference type="SAM" id="MobiDB-lite"/>
    </source>
</evidence>
<accession>A0AAD8XTY6</accession>
<feature type="compositionally biased region" description="Polar residues" evidence="1">
    <location>
        <begin position="1"/>
        <end position="17"/>
    </location>
</feature>
<feature type="compositionally biased region" description="Basic and acidic residues" evidence="1">
    <location>
        <begin position="420"/>
        <end position="432"/>
    </location>
</feature>
<protein>
    <submittedName>
        <fullName evidence="2">Uncharacterized protein</fullName>
    </submittedName>
</protein>
<feature type="region of interest" description="Disordered" evidence="1">
    <location>
        <begin position="1063"/>
        <end position="1085"/>
    </location>
</feature>
<feature type="compositionally biased region" description="Polar residues" evidence="1">
    <location>
        <begin position="731"/>
        <end position="745"/>
    </location>
</feature>